<keyword evidence="3" id="KW-1185">Reference proteome</keyword>
<dbReference type="Proteomes" id="UP000605992">
    <property type="component" value="Unassembled WGS sequence"/>
</dbReference>
<feature type="transmembrane region" description="Helical" evidence="1">
    <location>
        <begin position="9"/>
        <end position="25"/>
    </location>
</feature>
<gene>
    <name evidence="2" type="ORF">Pth03_74770</name>
</gene>
<proteinExistence type="predicted"/>
<keyword evidence="1" id="KW-1133">Transmembrane helix</keyword>
<keyword evidence="1" id="KW-0812">Transmembrane</keyword>
<dbReference type="AlphaFoldDB" id="A0A8J3Y1E1"/>
<evidence type="ECO:0000313" key="2">
    <source>
        <dbReference type="EMBL" id="GII59088.1"/>
    </source>
</evidence>
<dbReference type="RefSeq" id="WP_203949162.1">
    <property type="nucleotide sequence ID" value="NZ_BOOR01000077.1"/>
</dbReference>
<dbReference type="EMBL" id="BOOR01000077">
    <property type="protein sequence ID" value="GII59088.1"/>
    <property type="molecule type" value="Genomic_DNA"/>
</dbReference>
<feature type="transmembrane region" description="Helical" evidence="1">
    <location>
        <begin position="31"/>
        <end position="49"/>
    </location>
</feature>
<keyword evidence="1" id="KW-0472">Membrane</keyword>
<organism evidence="2 3">
    <name type="scientific">Planotetraspora thailandica</name>
    <dbReference type="NCBI Taxonomy" id="487172"/>
    <lineage>
        <taxon>Bacteria</taxon>
        <taxon>Bacillati</taxon>
        <taxon>Actinomycetota</taxon>
        <taxon>Actinomycetes</taxon>
        <taxon>Streptosporangiales</taxon>
        <taxon>Streptosporangiaceae</taxon>
        <taxon>Planotetraspora</taxon>
    </lineage>
</organism>
<evidence type="ECO:0000313" key="3">
    <source>
        <dbReference type="Proteomes" id="UP000605992"/>
    </source>
</evidence>
<sequence>MLRVSEQQIALYVPVLLSIGAGGAFHSLIQLGPVITFALPIIAMIRGSATRITERIIDRTGL</sequence>
<comment type="caution">
    <text evidence="2">The sequence shown here is derived from an EMBL/GenBank/DDBJ whole genome shotgun (WGS) entry which is preliminary data.</text>
</comment>
<evidence type="ECO:0000256" key="1">
    <source>
        <dbReference type="SAM" id="Phobius"/>
    </source>
</evidence>
<accession>A0A8J3Y1E1</accession>
<protein>
    <submittedName>
        <fullName evidence="2">Uncharacterized protein</fullName>
    </submittedName>
</protein>
<reference evidence="2" key="1">
    <citation type="submission" date="2021-01" db="EMBL/GenBank/DDBJ databases">
        <title>Whole genome shotgun sequence of Planotetraspora thailandica NBRC 104271.</title>
        <authorList>
            <person name="Komaki H."/>
            <person name="Tamura T."/>
        </authorList>
    </citation>
    <scope>NUCLEOTIDE SEQUENCE</scope>
    <source>
        <strain evidence="2">NBRC 104271</strain>
    </source>
</reference>
<name>A0A8J3Y1E1_9ACTN</name>